<sequence>MQRLGITVTGFPGSGSTTFGKKLAKKLNWPPPYYSGGVIRWLTAKIEEVGREMVLAMPPQEVTRAMESGLINPQPRLTQAYAEFPPELDRLVDWVQMEFLEKKDCGVHEGRIAWFLAKKLHEEGRALDKIFINICCVVDPQVGALRQLERAENSGKTTESILEDTEKRVLVEQGRYDGLYGLKNHLAPDNFDVVIDTTELDALGVLWRALQLIDRIRPKLLSPHLGFDVPGSRRP</sequence>
<name>A0A7T5RL62_9BACT</name>
<evidence type="ECO:0000313" key="1">
    <source>
        <dbReference type="EMBL" id="QQG45720.1"/>
    </source>
</evidence>
<evidence type="ECO:0000313" key="2">
    <source>
        <dbReference type="Proteomes" id="UP000595618"/>
    </source>
</evidence>
<dbReference type="Gene3D" id="3.40.50.300">
    <property type="entry name" value="P-loop containing nucleotide triphosphate hydrolases"/>
    <property type="match status" value="1"/>
</dbReference>
<dbReference type="SUPFAM" id="SSF52540">
    <property type="entry name" value="P-loop containing nucleoside triphosphate hydrolases"/>
    <property type="match status" value="1"/>
</dbReference>
<dbReference type="AlphaFoldDB" id="A0A7T5RL62"/>
<protein>
    <recommendedName>
        <fullName evidence="3">Cytidylate kinase-like family protein</fullName>
    </recommendedName>
</protein>
<reference evidence="1 2" key="1">
    <citation type="submission" date="2020-07" db="EMBL/GenBank/DDBJ databases">
        <title>Huge and variable diversity of episymbiotic CPR bacteria and DPANN archaea in groundwater ecosystems.</title>
        <authorList>
            <person name="He C.Y."/>
            <person name="Keren R."/>
            <person name="Whittaker M."/>
            <person name="Farag I.F."/>
            <person name="Doudna J."/>
            <person name="Cate J.H.D."/>
            <person name="Banfield J.F."/>
        </authorList>
    </citation>
    <scope>NUCLEOTIDE SEQUENCE [LARGE SCALE GENOMIC DNA]</scope>
    <source>
        <strain evidence="1">NC_groundwater_541_Ag_S-0.1um_46_50</strain>
    </source>
</reference>
<proteinExistence type="predicted"/>
<dbReference type="Proteomes" id="UP000595618">
    <property type="component" value="Chromosome"/>
</dbReference>
<dbReference type="EMBL" id="CP066690">
    <property type="protein sequence ID" value="QQG45720.1"/>
    <property type="molecule type" value="Genomic_DNA"/>
</dbReference>
<gene>
    <name evidence="1" type="ORF">HYW89_02270</name>
</gene>
<organism evidence="1 2">
    <name type="scientific">Candidatus Sungiibacteriota bacterium</name>
    <dbReference type="NCBI Taxonomy" id="2750080"/>
    <lineage>
        <taxon>Bacteria</taxon>
        <taxon>Candidatus Sungiibacteriota</taxon>
    </lineage>
</organism>
<dbReference type="InterPro" id="IPR027417">
    <property type="entry name" value="P-loop_NTPase"/>
</dbReference>
<accession>A0A7T5RL62</accession>
<evidence type="ECO:0008006" key="3">
    <source>
        <dbReference type="Google" id="ProtNLM"/>
    </source>
</evidence>